<keyword evidence="7" id="KW-0067">ATP-binding</keyword>
<dbReference type="InterPro" id="IPR003594">
    <property type="entry name" value="HATPase_dom"/>
</dbReference>
<sequence length="421" mass="47515">MNDSDNLFCDDSFLKEKEEVSPKDHFGEINWRVMVVDDEEEVHRMTRAALRDFTFAGRGIDLVFASSAKEAKSALNKHNDTALIILDVVMESEHAGLDIVKYIREVLNNKFMRIILRTGQPGMAPENDIIVNYDINDYKTKSELTIQRLYTSIVTCLRSYNDLIRLDEAYKKLKKEAEERILIEKQLAEKEYQAAIGIAITQIVHGAKNILNALKGGEYMINTALKKNDNELLIKGWEAAQTGISRMSALTRDLLDISRFNQIEFKYGSITALAEEVVGMFQDTGNTPQVEVLGEIDKSIPPLLFDYEAIHTALMNLASNSIDACTYKQYDDHDKGRVIIRVYSEVKSGFVTLETEDNGHGIEEDVLDKIFVLFYSTKNFRGNGLGLPITKKIVEGHGGTLDVTSKKGKGSIFRIRLPMNK</sequence>
<dbReference type="SMART" id="SM00448">
    <property type="entry name" value="REC"/>
    <property type="match status" value="1"/>
</dbReference>
<keyword evidence="5" id="KW-0547">Nucleotide-binding</keyword>
<dbReference type="SUPFAM" id="SSF55874">
    <property type="entry name" value="ATPase domain of HSP90 chaperone/DNA topoisomerase II/histidine kinase"/>
    <property type="match status" value="1"/>
</dbReference>
<dbReference type="PANTHER" id="PTHR43065">
    <property type="entry name" value="SENSOR HISTIDINE KINASE"/>
    <property type="match status" value="1"/>
</dbReference>
<dbReference type="Gene3D" id="1.10.287.130">
    <property type="match status" value="1"/>
</dbReference>
<dbReference type="InterPro" id="IPR005467">
    <property type="entry name" value="His_kinase_dom"/>
</dbReference>
<dbReference type="RefSeq" id="WP_085052051.1">
    <property type="nucleotide sequence ID" value="NZ_LNQR01000054.1"/>
</dbReference>
<dbReference type="SUPFAM" id="SSF52172">
    <property type="entry name" value="CheY-like"/>
    <property type="match status" value="1"/>
</dbReference>
<evidence type="ECO:0000259" key="10">
    <source>
        <dbReference type="PROSITE" id="PS50109"/>
    </source>
</evidence>
<dbReference type="Proteomes" id="UP000060487">
    <property type="component" value="Unassembled WGS sequence"/>
</dbReference>
<comment type="catalytic activity">
    <reaction evidence="1">
        <text>ATP + protein L-histidine = ADP + protein N-phospho-L-histidine.</text>
        <dbReference type="EC" id="2.7.13.3"/>
    </reaction>
</comment>
<keyword evidence="8" id="KW-0902">Two-component regulatory system</keyword>
<keyword evidence="6 12" id="KW-0418">Kinase</keyword>
<keyword evidence="4 12" id="KW-0808">Transferase</keyword>
<dbReference type="Gene3D" id="3.40.50.2300">
    <property type="match status" value="1"/>
</dbReference>
<feature type="modified residue" description="4-aspartylphosphate" evidence="9">
    <location>
        <position position="87"/>
    </location>
</feature>
<dbReference type="CDD" id="cd00075">
    <property type="entry name" value="HATPase"/>
    <property type="match status" value="1"/>
</dbReference>
<evidence type="ECO:0000313" key="13">
    <source>
        <dbReference type="Proteomes" id="UP000060487"/>
    </source>
</evidence>
<reference evidence="12 13" key="1">
    <citation type="submission" date="2015-11" db="EMBL/GenBank/DDBJ databases">
        <authorList>
            <person name="Lin W."/>
        </authorList>
    </citation>
    <scope>NUCLEOTIDE SEQUENCE [LARGE SCALE GENOMIC DNA]</scope>
    <source>
        <strain evidence="12 13">HCH-1</strain>
    </source>
</reference>
<feature type="domain" description="Response regulatory" evidence="11">
    <location>
        <begin position="32"/>
        <end position="156"/>
    </location>
</feature>
<evidence type="ECO:0000256" key="4">
    <source>
        <dbReference type="ARBA" id="ARBA00022679"/>
    </source>
</evidence>
<organism evidence="12 13">
    <name type="scientific">Candidatus Magnetominusculus xianensis</name>
    <dbReference type="NCBI Taxonomy" id="1748249"/>
    <lineage>
        <taxon>Bacteria</taxon>
        <taxon>Pseudomonadati</taxon>
        <taxon>Nitrospirota</taxon>
        <taxon>Nitrospiria</taxon>
        <taxon>Nitrospirales</taxon>
        <taxon>Nitrospiraceae</taxon>
        <taxon>Candidatus Magnetominusculus</taxon>
    </lineage>
</organism>
<evidence type="ECO:0000256" key="3">
    <source>
        <dbReference type="ARBA" id="ARBA00022553"/>
    </source>
</evidence>
<dbReference type="InterPro" id="IPR011006">
    <property type="entry name" value="CheY-like_superfamily"/>
</dbReference>
<comment type="caution">
    <text evidence="12">The sequence shown here is derived from an EMBL/GenBank/DDBJ whole genome shotgun (WGS) entry which is preliminary data.</text>
</comment>
<evidence type="ECO:0000256" key="7">
    <source>
        <dbReference type="ARBA" id="ARBA00022840"/>
    </source>
</evidence>
<dbReference type="InterPro" id="IPR004358">
    <property type="entry name" value="Sig_transdc_His_kin-like_C"/>
</dbReference>
<protein>
    <recommendedName>
        <fullName evidence="2">histidine kinase</fullName>
        <ecNumber evidence="2">2.7.13.3</ecNumber>
    </recommendedName>
</protein>
<dbReference type="Gene3D" id="3.30.565.10">
    <property type="entry name" value="Histidine kinase-like ATPase, C-terminal domain"/>
    <property type="match status" value="1"/>
</dbReference>
<accession>A0ABR5SI43</accession>
<proteinExistence type="predicted"/>
<dbReference type="InterPro" id="IPR036890">
    <property type="entry name" value="HATPase_C_sf"/>
</dbReference>
<dbReference type="EMBL" id="LNQR01000054">
    <property type="protein sequence ID" value="KWT86954.1"/>
    <property type="molecule type" value="Genomic_DNA"/>
</dbReference>
<evidence type="ECO:0000256" key="1">
    <source>
        <dbReference type="ARBA" id="ARBA00000085"/>
    </source>
</evidence>
<evidence type="ECO:0000256" key="6">
    <source>
        <dbReference type="ARBA" id="ARBA00022777"/>
    </source>
</evidence>
<evidence type="ECO:0000256" key="9">
    <source>
        <dbReference type="PROSITE-ProRule" id="PRU00169"/>
    </source>
</evidence>
<dbReference type="PROSITE" id="PS50110">
    <property type="entry name" value="RESPONSE_REGULATORY"/>
    <property type="match status" value="1"/>
</dbReference>
<evidence type="ECO:0000259" key="11">
    <source>
        <dbReference type="PROSITE" id="PS50110"/>
    </source>
</evidence>
<name>A0ABR5SI43_9BACT</name>
<dbReference type="GO" id="GO:0004673">
    <property type="term" value="F:protein histidine kinase activity"/>
    <property type="evidence" value="ECO:0007669"/>
    <property type="project" value="UniProtKB-EC"/>
</dbReference>
<dbReference type="EC" id="2.7.13.3" evidence="2"/>
<dbReference type="PRINTS" id="PR00344">
    <property type="entry name" value="BCTRLSENSOR"/>
</dbReference>
<evidence type="ECO:0000256" key="8">
    <source>
        <dbReference type="ARBA" id="ARBA00023012"/>
    </source>
</evidence>
<evidence type="ECO:0000256" key="5">
    <source>
        <dbReference type="ARBA" id="ARBA00022741"/>
    </source>
</evidence>
<dbReference type="SMART" id="SM00387">
    <property type="entry name" value="HATPase_c"/>
    <property type="match status" value="1"/>
</dbReference>
<keyword evidence="13" id="KW-1185">Reference proteome</keyword>
<evidence type="ECO:0000313" key="12">
    <source>
        <dbReference type="EMBL" id="KWT86954.1"/>
    </source>
</evidence>
<dbReference type="InterPro" id="IPR001789">
    <property type="entry name" value="Sig_transdc_resp-reg_receiver"/>
</dbReference>
<dbReference type="PROSITE" id="PS50109">
    <property type="entry name" value="HIS_KIN"/>
    <property type="match status" value="1"/>
</dbReference>
<feature type="domain" description="Histidine kinase" evidence="10">
    <location>
        <begin position="202"/>
        <end position="421"/>
    </location>
</feature>
<evidence type="ECO:0000256" key="2">
    <source>
        <dbReference type="ARBA" id="ARBA00012438"/>
    </source>
</evidence>
<dbReference type="PANTHER" id="PTHR43065:SF10">
    <property type="entry name" value="PEROXIDE STRESS-ACTIVATED HISTIDINE KINASE MAK3"/>
    <property type="match status" value="1"/>
</dbReference>
<dbReference type="Pfam" id="PF02518">
    <property type="entry name" value="HATPase_c"/>
    <property type="match status" value="1"/>
</dbReference>
<gene>
    <name evidence="12" type="ORF">ASN18_1426</name>
</gene>
<keyword evidence="3 9" id="KW-0597">Phosphoprotein</keyword>